<dbReference type="Proteomes" id="UP000633509">
    <property type="component" value="Unassembled WGS sequence"/>
</dbReference>
<evidence type="ECO:0000256" key="4">
    <source>
        <dbReference type="ARBA" id="ARBA00022827"/>
    </source>
</evidence>
<dbReference type="InterPro" id="IPR037069">
    <property type="entry name" value="AcylCoA_DH/ox_N_sf"/>
</dbReference>
<dbReference type="Pfam" id="PF00441">
    <property type="entry name" value="Acyl-CoA_dh_1"/>
    <property type="match status" value="1"/>
</dbReference>
<dbReference type="Gene3D" id="1.20.140.10">
    <property type="entry name" value="Butyryl-CoA Dehydrogenase, subunit A, domain 3"/>
    <property type="match status" value="1"/>
</dbReference>
<dbReference type="SUPFAM" id="SSF47203">
    <property type="entry name" value="Acyl-CoA dehydrogenase C-terminal domain-like"/>
    <property type="match status" value="1"/>
</dbReference>
<dbReference type="Pfam" id="PF02771">
    <property type="entry name" value="Acyl-CoA_dh_N"/>
    <property type="match status" value="1"/>
</dbReference>
<evidence type="ECO:0000256" key="2">
    <source>
        <dbReference type="ARBA" id="ARBA00009347"/>
    </source>
</evidence>
<evidence type="ECO:0000313" key="9">
    <source>
        <dbReference type="Proteomes" id="UP000633509"/>
    </source>
</evidence>
<keyword evidence="3" id="KW-0285">Flavoprotein</keyword>
<evidence type="ECO:0000256" key="3">
    <source>
        <dbReference type="ARBA" id="ARBA00022630"/>
    </source>
</evidence>
<evidence type="ECO:0000256" key="5">
    <source>
        <dbReference type="ARBA" id="ARBA00023002"/>
    </source>
</evidence>
<name>A0ABR9MKY2_9ACTN</name>
<feature type="domain" description="Acyl-CoA dehydrogenase/oxidase N-terminal" evidence="7">
    <location>
        <begin position="49"/>
        <end position="98"/>
    </location>
</feature>
<evidence type="ECO:0000313" key="8">
    <source>
        <dbReference type="EMBL" id="MBE1593542.1"/>
    </source>
</evidence>
<evidence type="ECO:0000256" key="1">
    <source>
        <dbReference type="ARBA" id="ARBA00001974"/>
    </source>
</evidence>
<evidence type="ECO:0000259" key="7">
    <source>
        <dbReference type="Pfam" id="PF02771"/>
    </source>
</evidence>
<dbReference type="SUPFAM" id="SSF56645">
    <property type="entry name" value="Acyl-CoA dehydrogenase NM domain-like"/>
    <property type="match status" value="1"/>
</dbReference>
<keyword evidence="4" id="KW-0274">FAD</keyword>
<accession>A0ABR9MKY2</accession>
<comment type="cofactor">
    <cofactor evidence="1">
        <name>FAD</name>
        <dbReference type="ChEBI" id="CHEBI:57692"/>
    </cofactor>
</comment>
<feature type="domain" description="Acyl-CoA dehydrogenase/oxidase C-terminal" evidence="6">
    <location>
        <begin position="215"/>
        <end position="331"/>
    </location>
</feature>
<organism evidence="8 9">
    <name type="scientific">Nonomuraea angiospora</name>
    <dbReference type="NCBI Taxonomy" id="46172"/>
    <lineage>
        <taxon>Bacteria</taxon>
        <taxon>Bacillati</taxon>
        <taxon>Actinomycetota</taxon>
        <taxon>Actinomycetes</taxon>
        <taxon>Streptosporangiales</taxon>
        <taxon>Streptosporangiaceae</taxon>
        <taxon>Nonomuraea</taxon>
    </lineage>
</organism>
<gene>
    <name evidence="8" type="ORF">H4W80_011800</name>
</gene>
<dbReference type="EC" id="1.3.8.7" evidence="8"/>
<evidence type="ECO:0000259" key="6">
    <source>
        <dbReference type="Pfam" id="PF00441"/>
    </source>
</evidence>
<keyword evidence="5 8" id="KW-0560">Oxidoreductase</keyword>
<protein>
    <submittedName>
        <fullName evidence="8">Acyl-CoA dehydrogenase</fullName>
        <ecNumber evidence="8">1.3.8.7</ecNumber>
    </submittedName>
</protein>
<proteinExistence type="inferred from homology"/>
<dbReference type="RefSeq" id="WP_192792877.1">
    <property type="nucleotide sequence ID" value="NZ_JADBEK010000001.1"/>
</dbReference>
<dbReference type="InterPro" id="IPR013786">
    <property type="entry name" value="AcylCoA_DH/ox_N"/>
</dbReference>
<dbReference type="InterPro" id="IPR009075">
    <property type="entry name" value="AcylCo_DH/oxidase_C"/>
</dbReference>
<dbReference type="EMBL" id="JADBEK010000001">
    <property type="protein sequence ID" value="MBE1593542.1"/>
    <property type="molecule type" value="Genomic_DNA"/>
</dbReference>
<keyword evidence="9" id="KW-1185">Reference proteome</keyword>
<dbReference type="InterPro" id="IPR009100">
    <property type="entry name" value="AcylCoA_DH/oxidase_NM_dom_sf"/>
</dbReference>
<dbReference type="InterPro" id="IPR036250">
    <property type="entry name" value="AcylCo_DH-like_C"/>
</dbReference>
<comment type="similarity">
    <text evidence="2">Belongs to the acyl-CoA dehydrogenase family.</text>
</comment>
<comment type="caution">
    <text evidence="8">The sequence shown here is derived from an EMBL/GenBank/DDBJ whole genome shotgun (WGS) entry which is preliminary data.</text>
</comment>
<reference evidence="8 9" key="1">
    <citation type="submission" date="2020-10" db="EMBL/GenBank/DDBJ databases">
        <title>Sequencing the genomes of 1000 actinobacteria strains.</title>
        <authorList>
            <person name="Klenk H.-P."/>
        </authorList>
    </citation>
    <scope>NUCLEOTIDE SEQUENCE [LARGE SCALE GENOMIC DNA]</scope>
    <source>
        <strain evidence="8 9">DSM 43173</strain>
    </source>
</reference>
<dbReference type="GO" id="GO:0070991">
    <property type="term" value="F:medium-chain fatty acyl-CoA dehydrogenase activity"/>
    <property type="evidence" value="ECO:0007669"/>
    <property type="project" value="UniProtKB-EC"/>
</dbReference>
<dbReference type="PANTHER" id="PTHR43884">
    <property type="entry name" value="ACYL-COA DEHYDROGENASE"/>
    <property type="match status" value="1"/>
</dbReference>
<dbReference type="Gene3D" id="1.10.540.10">
    <property type="entry name" value="Acyl-CoA dehydrogenase/oxidase, N-terminal domain"/>
    <property type="match status" value="1"/>
</dbReference>
<sequence>MTTDHPRDPAEGPAFVTTDHLRDPAEGPAFVTGDHLRDLAEAVRALLGARPDALWARLEELGFTSLTVPERQGGSGGTLTDAAVVVREAGAAGAALPLSEALFIAGPLLAASGAALPAGTVTAYVGDLVAQPGPGGRWRVTGPLVRVPWLRSADHLVALVGTPDGPGTAVLPAPAGLTPGENLAGEERDSAVLDGAEAAVTPLPPGPWRHELELHGAAARALQLAGAARAVLTLTARHVADRVQFGRPLARFQAVQHRLARLAADVVTVEVTADAAVAALRDGAQDRELAVASAKAEASALARSVAAAGHQLHGAIGFTMEHRLGACTRRLWAWREEHGNELHWQRRCADLARGSGDVWELVTGEPGSRPL</sequence>
<dbReference type="PANTHER" id="PTHR43884:SF20">
    <property type="entry name" value="ACYL-COA DEHYDROGENASE FADE28"/>
    <property type="match status" value="1"/>
</dbReference>